<gene>
    <name evidence="6" type="ORF">ABR82_00800</name>
</gene>
<evidence type="ECO:0000256" key="4">
    <source>
        <dbReference type="ARBA" id="ARBA00022679"/>
    </source>
</evidence>
<evidence type="ECO:0000259" key="5">
    <source>
        <dbReference type="Pfam" id="PF02441"/>
    </source>
</evidence>
<organism evidence="6 7">
    <name type="scientific">Verrucomicrobia subdivision 6 bacterium BACL9 MAG-120507-bin52</name>
    <dbReference type="NCBI Taxonomy" id="1655590"/>
    <lineage>
        <taxon>Bacteria</taxon>
        <taxon>Pseudomonadati</taxon>
        <taxon>Verrucomicrobiota</taxon>
        <taxon>Verrucomicrobiia</taxon>
        <taxon>Verrucomicrobiales</taxon>
        <taxon>Verrucomicrobia subdivision 6</taxon>
    </lineage>
</organism>
<evidence type="ECO:0000256" key="3">
    <source>
        <dbReference type="ARBA" id="ARBA00022643"/>
    </source>
</evidence>
<reference evidence="6 7" key="1">
    <citation type="submission" date="2015-10" db="EMBL/GenBank/DDBJ databases">
        <title>Metagenome-Assembled Genomes uncover a global brackish microbiome.</title>
        <authorList>
            <person name="Hugerth L.W."/>
            <person name="Larsson J."/>
            <person name="Alneberg J."/>
            <person name="Lindh M.V."/>
            <person name="Legrand C."/>
            <person name="Pinhassi J."/>
            <person name="Andersson A.F."/>
        </authorList>
    </citation>
    <scope>NUCLEOTIDE SEQUENCE [LARGE SCALE GENOMIC DNA]</scope>
    <source>
        <strain evidence="6">BACL18 MAG-120507-bin52</strain>
    </source>
</reference>
<evidence type="ECO:0000313" key="7">
    <source>
        <dbReference type="Proteomes" id="UP000051269"/>
    </source>
</evidence>
<comment type="caution">
    <text evidence="6">The sequence shown here is derived from an EMBL/GenBank/DDBJ whole genome shotgun (WGS) entry which is preliminary data.</text>
</comment>
<dbReference type="GO" id="GO:0004659">
    <property type="term" value="F:prenyltransferase activity"/>
    <property type="evidence" value="ECO:0007669"/>
    <property type="project" value="UniProtKB-KW"/>
</dbReference>
<dbReference type="InterPro" id="IPR036551">
    <property type="entry name" value="Flavin_trans-like"/>
</dbReference>
<dbReference type="AlphaFoldDB" id="A0A0R2RHZ3"/>
<dbReference type="NCBIfam" id="TIGR00421">
    <property type="entry name" value="ubiX_pad"/>
    <property type="match status" value="1"/>
</dbReference>
<proteinExistence type="predicted"/>
<dbReference type="Gene3D" id="3.40.50.1950">
    <property type="entry name" value="Flavin prenyltransferase-like"/>
    <property type="match status" value="1"/>
</dbReference>
<evidence type="ECO:0000313" key="6">
    <source>
        <dbReference type="EMBL" id="KRO62303.1"/>
    </source>
</evidence>
<dbReference type="Pfam" id="PF02441">
    <property type="entry name" value="Flavoprotein"/>
    <property type="match status" value="1"/>
</dbReference>
<keyword evidence="2" id="KW-0285">Flavoprotein</keyword>
<sequence>MKLVVAVTGASGSIYAQRLLDEIAKSRKVKECHVVLSEHAAEVAATELGAKGLQIPKGMKVHGDKTMQVPFASGSARFEAMAIIPCSMGTLGRIAHGYSNGTIARTADVFLKEKRKLILVPRETPWNLLQARNVVSLMEAGAVMLPAIPSFYGRPQTVQEVADTVVARVLDH</sequence>
<accession>A0A0R2RHZ3</accession>
<keyword evidence="4" id="KW-0808">Transferase</keyword>
<dbReference type="InterPro" id="IPR004507">
    <property type="entry name" value="UbiX-like"/>
</dbReference>
<name>A0A0R2RHZ3_9BACT</name>
<keyword evidence="1" id="KW-0637">Prenyltransferase</keyword>
<feature type="domain" description="Flavoprotein" evidence="5">
    <location>
        <begin position="1"/>
        <end position="171"/>
    </location>
</feature>
<keyword evidence="6" id="KW-0456">Lyase</keyword>
<keyword evidence="3" id="KW-0288">FMN</keyword>
<dbReference type="InterPro" id="IPR003382">
    <property type="entry name" value="Flavoprotein"/>
</dbReference>
<dbReference type="Proteomes" id="UP000051269">
    <property type="component" value="Unassembled WGS sequence"/>
</dbReference>
<dbReference type="EMBL" id="LIBO01000098">
    <property type="protein sequence ID" value="KRO62303.1"/>
    <property type="molecule type" value="Genomic_DNA"/>
</dbReference>
<protein>
    <submittedName>
        <fullName evidence="6">3-octaprenyl-4-hydroxybenzoate carboxy-lyase</fullName>
    </submittedName>
</protein>
<dbReference type="GO" id="GO:0016829">
    <property type="term" value="F:lyase activity"/>
    <property type="evidence" value="ECO:0007669"/>
    <property type="project" value="UniProtKB-KW"/>
</dbReference>
<evidence type="ECO:0000256" key="2">
    <source>
        <dbReference type="ARBA" id="ARBA00022630"/>
    </source>
</evidence>
<dbReference type="SUPFAM" id="SSF52507">
    <property type="entry name" value="Homo-oligomeric flavin-containing Cys decarboxylases, HFCD"/>
    <property type="match status" value="1"/>
</dbReference>
<feature type="non-terminal residue" evidence="6">
    <location>
        <position position="172"/>
    </location>
</feature>
<evidence type="ECO:0000256" key="1">
    <source>
        <dbReference type="ARBA" id="ARBA00022602"/>
    </source>
</evidence>